<dbReference type="PANTHER" id="PTHR31744">
    <property type="entry name" value="PROTEIN CUP-SHAPED COTYLEDON 2-RELATED"/>
    <property type="match status" value="1"/>
</dbReference>
<feature type="region of interest" description="Disordered" evidence="5">
    <location>
        <begin position="251"/>
        <end position="277"/>
    </location>
</feature>
<dbReference type="PROSITE" id="PS51005">
    <property type="entry name" value="NAC"/>
    <property type="match status" value="1"/>
</dbReference>
<dbReference type="SUPFAM" id="SSF101941">
    <property type="entry name" value="NAC domain"/>
    <property type="match status" value="1"/>
</dbReference>
<evidence type="ECO:0000256" key="4">
    <source>
        <dbReference type="ARBA" id="ARBA00023242"/>
    </source>
</evidence>
<name>A0AAD4S5A8_9MAGN</name>
<keyword evidence="4" id="KW-0539">Nucleus</keyword>
<reference evidence="7" key="1">
    <citation type="submission" date="2022-04" db="EMBL/GenBank/DDBJ databases">
        <title>A functionally conserved STORR gene fusion in Papaver species that diverged 16.8 million years ago.</title>
        <authorList>
            <person name="Catania T."/>
        </authorList>
    </citation>
    <scope>NUCLEOTIDE SEQUENCE</scope>
    <source>
        <strain evidence="7">S-188037</strain>
    </source>
</reference>
<dbReference type="PANTHER" id="PTHR31744:SF236">
    <property type="entry name" value="NAC DOMAIN-CONTAINING PROTEIN 105"/>
    <property type="match status" value="1"/>
</dbReference>
<dbReference type="GO" id="GO:0006355">
    <property type="term" value="P:regulation of DNA-templated transcription"/>
    <property type="evidence" value="ECO:0007669"/>
    <property type="project" value="InterPro"/>
</dbReference>
<evidence type="ECO:0000256" key="1">
    <source>
        <dbReference type="ARBA" id="ARBA00023015"/>
    </source>
</evidence>
<dbReference type="Gene3D" id="2.170.150.80">
    <property type="entry name" value="NAC domain"/>
    <property type="match status" value="1"/>
</dbReference>
<protein>
    <recommendedName>
        <fullName evidence="6">NAC domain-containing protein</fullName>
    </recommendedName>
</protein>
<accession>A0AAD4S5A8</accession>
<feature type="compositionally biased region" description="Low complexity" evidence="5">
    <location>
        <begin position="265"/>
        <end position="277"/>
    </location>
</feature>
<keyword evidence="3" id="KW-0804">Transcription</keyword>
<dbReference type="Pfam" id="PF02365">
    <property type="entry name" value="NAM"/>
    <property type="match status" value="1"/>
</dbReference>
<dbReference type="InterPro" id="IPR003441">
    <property type="entry name" value="NAC-dom"/>
</dbReference>
<dbReference type="InterPro" id="IPR036093">
    <property type="entry name" value="NAC_dom_sf"/>
</dbReference>
<keyword evidence="2" id="KW-0238">DNA-binding</keyword>
<comment type="caution">
    <text evidence="7">The sequence shown here is derived from an EMBL/GenBank/DDBJ whole genome shotgun (WGS) entry which is preliminary data.</text>
</comment>
<evidence type="ECO:0000313" key="7">
    <source>
        <dbReference type="EMBL" id="KAI3861559.1"/>
    </source>
</evidence>
<evidence type="ECO:0000256" key="2">
    <source>
        <dbReference type="ARBA" id="ARBA00023125"/>
    </source>
</evidence>
<dbReference type="FunFam" id="2.170.150.80:FF:000003">
    <property type="entry name" value="NAC domain-containing protein"/>
    <property type="match status" value="1"/>
</dbReference>
<evidence type="ECO:0000313" key="8">
    <source>
        <dbReference type="Proteomes" id="UP001202328"/>
    </source>
</evidence>
<evidence type="ECO:0000256" key="5">
    <source>
        <dbReference type="SAM" id="MobiDB-lite"/>
    </source>
</evidence>
<dbReference type="EMBL" id="JAJJMB010014260">
    <property type="protein sequence ID" value="KAI3861559.1"/>
    <property type="molecule type" value="Genomic_DNA"/>
</dbReference>
<keyword evidence="8" id="KW-1185">Reference proteome</keyword>
<feature type="domain" description="NAC" evidence="6">
    <location>
        <begin position="8"/>
        <end position="157"/>
    </location>
</feature>
<proteinExistence type="predicted"/>
<keyword evidence="1" id="KW-0805">Transcription regulation</keyword>
<sequence length="413" mass="47950">METMESCVPPGFRFHPTDEELVGYYLKKKIACQKIDLDVIRDIDLYRIEPWDLIDRCRIGYEEQSEWYFFSHKDKKYPTGTRTNRATMAGFWKATGRDKAVYEKMRLIGMRKTLVFYKGRAPNGQKTDWIMHEYRLESDENGPPQEEGWVVCRAFKKRTTTTNQMKTSEGWESSSSNYFYDETSGVSSIIEPSVDYISRNRRQQNFMCKQETATEVDNLNFLNSDHFVQLPQLESPSLPLIKRPSFMSLVSENSDDYNPLHHQEQQQQQQQQQHQQQVSAILGFNNNDMMNMEQVARLGYNGSSNNMMDMEQNVTSSDWRALDKFVASQLMSQEDGFDHNVEGLSNFIVDHQQQQQYHVSNNINSDNMMSLLLMQSGTGKEEVMNHSKLKNGFLSSTSSVSHGDNMGFCIFEK</sequence>
<evidence type="ECO:0000256" key="3">
    <source>
        <dbReference type="ARBA" id="ARBA00023163"/>
    </source>
</evidence>
<gene>
    <name evidence="7" type="ORF">MKW98_000511</name>
</gene>
<dbReference type="AlphaFoldDB" id="A0AAD4S5A8"/>
<dbReference type="GO" id="GO:0003677">
    <property type="term" value="F:DNA binding"/>
    <property type="evidence" value="ECO:0007669"/>
    <property type="project" value="UniProtKB-KW"/>
</dbReference>
<organism evidence="7 8">
    <name type="scientific">Papaver atlanticum</name>
    <dbReference type="NCBI Taxonomy" id="357466"/>
    <lineage>
        <taxon>Eukaryota</taxon>
        <taxon>Viridiplantae</taxon>
        <taxon>Streptophyta</taxon>
        <taxon>Embryophyta</taxon>
        <taxon>Tracheophyta</taxon>
        <taxon>Spermatophyta</taxon>
        <taxon>Magnoliopsida</taxon>
        <taxon>Ranunculales</taxon>
        <taxon>Papaveraceae</taxon>
        <taxon>Papaveroideae</taxon>
        <taxon>Papaver</taxon>
    </lineage>
</organism>
<dbReference type="Proteomes" id="UP001202328">
    <property type="component" value="Unassembled WGS sequence"/>
</dbReference>
<evidence type="ECO:0000259" key="6">
    <source>
        <dbReference type="PROSITE" id="PS51005"/>
    </source>
</evidence>